<feature type="region of interest" description="Disordered" evidence="1">
    <location>
        <begin position="52"/>
        <end position="100"/>
    </location>
</feature>
<keyword evidence="2" id="KW-1133">Transmembrane helix</keyword>
<keyword evidence="4" id="KW-1185">Reference proteome</keyword>
<keyword evidence="2" id="KW-0472">Membrane</keyword>
<proteinExistence type="predicted"/>
<dbReference type="Proteomes" id="UP001529510">
    <property type="component" value="Unassembled WGS sequence"/>
</dbReference>
<dbReference type="AlphaFoldDB" id="A0ABD0Q521"/>
<evidence type="ECO:0000256" key="2">
    <source>
        <dbReference type="SAM" id="Phobius"/>
    </source>
</evidence>
<organism evidence="3 4">
    <name type="scientific">Cirrhinus mrigala</name>
    <name type="common">Mrigala</name>
    <dbReference type="NCBI Taxonomy" id="683832"/>
    <lineage>
        <taxon>Eukaryota</taxon>
        <taxon>Metazoa</taxon>
        <taxon>Chordata</taxon>
        <taxon>Craniata</taxon>
        <taxon>Vertebrata</taxon>
        <taxon>Euteleostomi</taxon>
        <taxon>Actinopterygii</taxon>
        <taxon>Neopterygii</taxon>
        <taxon>Teleostei</taxon>
        <taxon>Ostariophysi</taxon>
        <taxon>Cypriniformes</taxon>
        <taxon>Cyprinidae</taxon>
        <taxon>Labeoninae</taxon>
        <taxon>Labeonini</taxon>
        <taxon>Cirrhinus</taxon>
    </lineage>
</organism>
<evidence type="ECO:0000313" key="3">
    <source>
        <dbReference type="EMBL" id="KAL0181378.1"/>
    </source>
</evidence>
<feature type="compositionally biased region" description="Polar residues" evidence="1">
    <location>
        <begin position="52"/>
        <end position="70"/>
    </location>
</feature>
<sequence>WYFMKSCDYQVPLFIHLIWMYGTFFFVLFSNFWYQAYVKGKRLPKNTQQLAKNGTVNGSTTVANGSSVVSNGHGVHENGLSNGKKHHENGSTHNGKMKKA</sequence>
<evidence type="ECO:0000313" key="4">
    <source>
        <dbReference type="Proteomes" id="UP001529510"/>
    </source>
</evidence>
<evidence type="ECO:0008006" key="5">
    <source>
        <dbReference type="Google" id="ProtNLM"/>
    </source>
</evidence>
<reference evidence="3 4" key="1">
    <citation type="submission" date="2024-05" db="EMBL/GenBank/DDBJ databases">
        <title>Genome sequencing and assembly of Indian major carp, Cirrhinus mrigala (Hamilton, 1822).</title>
        <authorList>
            <person name="Mohindra V."/>
            <person name="Chowdhury L.M."/>
            <person name="Lal K."/>
            <person name="Jena J.K."/>
        </authorList>
    </citation>
    <scope>NUCLEOTIDE SEQUENCE [LARGE SCALE GENOMIC DNA]</scope>
    <source>
        <strain evidence="3">CM1030</strain>
        <tissue evidence="3">Blood</tissue>
    </source>
</reference>
<gene>
    <name evidence="3" type="ORF">M9458_023784</name>
</gene>
<evidence type="ECO:0000256" key="1">
    <source>
        <dbReference type="SAM" id="MobiDB-lite"/>
    </source>
</evidence>
<feature type="non-terminal residue" evidence="3">
    <location>
        <position position="1"/>
    </location>
</feature>
<name>A0ABD0Q521_CIRMR</name>
<protein>
    <recommendedName>
        <fullName evidence="5">Very-long-chain 3-oxoacyl-CoA synthase</fullName>
    </recommendedName>
</protein>
<accession>A0ABD0Q521</accession>
<feature type="transmembrane region" description="Helical" evidence="2">
    <location>
        <begin position="13"/>
        <end position="34"/>
    </location>
</feature>
<keyword evidence="2" id="KW-0812">Transmembrane</keyword>
<comment type="caution">
    <text evidence="3">The sequence shown here is derived from an EMBL/GenBank/DDBJ whole genome shotgun (WGS) entry which is preliminary data.</text>
</comment>
<dbReference type="EMBL" id="JAMKFB020000011">
    <property type="protein sequence ID" value="KAL0181378.1"/>
    <property type="molecule type" value="Genomic_DNA"/>
</dbReference>